<keyword evidence="3" id="KW-1185">Reference proteome</keyword>
<dbReference type="EMBL" id="VIFY01000004">
    <property type="protein sequence ID" value="TQB77062.1"/>
    <property type="molecule type" value="Genomic_DNA"/>
</dbReference>
<protein>
    <recommendedName>
        <fullName evidence="4">ASST-domain-containing protein</fullName>
    </recommendedName>
</protein>
<gene>
    <name evidence="2" type="ORF">MPDQ_005547</name>
</gene>
<evidence type="ECO:0008006" key="4">
    <source>
        <dbReference type="Google" id="ProtNLM"/>
    </source>
</evidence>
<reference evidence="2 3" key="1">
    <citation type="submission" date="2019-06" db="EMBL/GenBank/DDBJ databases">
        <title>Wine fermentation using esterase from Monascus purpureus.</title>
        <authorList>
            <person name="Geng C."/>
            <person name="Zhang Y."/>
        </authorList>
    </citation>
    <scope>NUCLEOTIDE SEQUENCE [LARGE SCALE GENOMIC DNA]</scope>
    <source>
        <strain evidence="2">HQ1</strain>
    </source>
</reference>
<evidence type="ECO:0000313" key="3">
    <source>
        <dbReference type="Proteomes" id="UP000319663"/>
    </source>
</evidence>
<accession>A0A507R2T7</accession>
<evidence type="ECO:0000256" key="1">
    <source>
        <dbReference type="SAM" id="SignalP"/>
    </source>
</evidence>
<dbReference type="OrthoDB" id="5377172at2759"/>
<feature type="chain" id="PRO_5021439370" description="ASST-domain-containing protein" evidence="1">
    <location>
        <begin position="24"/>
        <end position="499"/>
    </location>
</feature>
<dbReference type="InterPro" id="IPR039535">
    <property type="entry name" value="ASST-like"/>
</dbReference>
<dbReference type="STRING" id="5098.A0A507R2T7"/>
<dbReference type="PANTHER" id="PTHR35340">
    <property type="entry name" value="PQQ ENZYME REPEAT PROTEIN-RELATED"/>
    <property type="match status" value="1"/>
</dbReference>
<proteinExistence type="predicted"/>
<dbReference type="InterPro" id="IPR053143">
    <property type="entry name" value="Arylsulfate_ST"/>
</dbReference>
<dbReference type="Pfam" id="PF14269">
    <property type="entry name" value="Arylsulfotran_2"/>
    <property type="match status" value="1"/>
</dbReference>
<organism evidence="2 3">
    <name type="scientific">Monascus purpureus</name>
    <name type="common">Red mold</name>
    <name type="synonym">Monascus anka</name>
    <dbReference type="NCBI Taxonomy" id="5098"/>
    <lineage>
        <taxon>Eukaryota</taxon>
        <taxon>Fungi</taxon>
        <taxon>Dikarya</taxon>
        <taxon>Ascomycota</taxon>
        <taxon>Pezizomycotina</taxon>
        <taxon>Eurotiomycetes</taxon>
        <taxon>Eurotiomycetidae</taxon>
        <taxon>Eurotiales</taxon>
        <taxon>Aspergillaceae</taxon>
        <taxon>Monascus</taxon>
    </lineage>
</organism>
<dbReference type="PANTHER" id="PTHR35340:SF6">
    <property type="entry name" value="ASST-DOMAIN-CONTAINING PROTEIN"/>
    <property type="match status" value="1"/>
</dbReference>
<comment type="caution">
    <text evidence="2">The sequence shown here is derived from an EMBL/GenBank/DDBJ whole genome shotgun (WGS) entry which is preliminary data.</text>
</comment>
<dbReference type="AlphaFoldDB" id="A0A507R2T7"/>
<keyword evidence="1" id="KW-0732">Signal</keyword>
<feature type="signal peptide" evidence="1">
    <location>
        <begin position="1"/>
        <end position="23"/>
    </location>
</feature>
<name>A0A507R2T7_MONPU</name>
<sequence>MASSLLSSIWAAAIFLGLQAAGASWPYNTYVTEPFQPPQLGVNVSGTPAPGYIFVGPRGEQPNGTAALIYDQDGSLVYQSPGAVTSNVNVQTLFGKPVLTYWDGDMLTIGFGYGLVHVLDDTYNEIYTVTLPGDIIPVDGSPRASYIDLHESQLTPRNTMLVTAYNVTQADLTSVGGAEDGWITDSTFWEIDVATNQVVFSWSALAHIDEIPLNYSHQPLPVGNDRNNPWDAYHINSVVAVDDGYLISIRHMFSAFYLNSDGSVKWRLSGNGGGDFQAGPNCNFSWQHHIRAFEETPTSITLSIFNNNNNGPSQRVPTTGLVLDLDLLFMTASNRRTLADASYPMYSWSQGSNQLVSGDPDGNALLDYGSTTVIHEFDSSGNTVLSAQFGEINQPASYRGYKYQWSATPFWDPAVVVRSNSAGNVSVYMSWNGATDYDTWSIYGGSSVAAANSTLLKTVARTGFETRADLVIGNLTYIQVAAEKGAGTRRYSMPVAVPS</sequence>
<evidence type="ECO:0000313" key="2">
    <source>
        <dbReference type="EMBL" id="TQB77062.1"/>
    </source>
</evidence>
<dbReference type="Proteomes" id="UP000319663">
    <property type="component" value="Unassembled WGS sequence"/>
</dbReference>